<dbReference type="GO" id="GO:0016740">
    <property type="term" value="F:transferase activity"/>
    <property type="evidence" value="ECO:0007669"/>
    <property type="project" value="UniProtKB-KW"/>
</dbReference>
<dbReference type="eggNOG" id="COG2876">
    <property type="taxonomic scope" value="Bacteria"/>
</dbReference>
<sequence length="340" mass="36995">MLIVMEKTATPEQIENVVSIIEQKGYTPRPIPGGERVAIGVLRNKGPVDAALFLGIPGVKDTVPITRPYKLVSRETQPEDTIVTVGDVAIGNGRLTLMAGPCAIESELQALTIAEKVKAAGAHIFRGGAFKPRTSPYAFQGMGEEGLKIMARVREVTGMPIVTEVMDDQTFDLVEAYADIIQIGTRNMQNFSLLKRAGRSRKPIFLKRGLAATIDEWLMAAEYILEGGNTQVILCERGVRTFVNHSRNTLDVSAVPVVRKESHLPIIIDPSHAGGRRDQVIPLSRAAVAVGAHGLMVEVHHEPDKAMSDGAQSLYPEQFVSLCRQVDAIFRILQNGTDAI</sequence>
<dbReference type="EMBL" id="ATHJ01000074">
    <property type="protein sequence ID" value="EPR41549.1"/>
    <property type="molecule type" value="Genomic_DNA"/>
</dbReference>
<evidence type="ECO:0000256" key="1">
    <source>
        <dbReference type="ARBA" id="ARBA00022679"/>
    </source>
</evidence>
<organism evidence="4 5">
    <name type="scientific">Desulfococcus multivorans DSM 2059</name>
    <dbReference type="NCBI Taxonomy" id="1121405"/>
    <lineage>
        <taxon>Bacteria</taxon>
        <taxon>Pseudomonadati</taxon>
        <taxon>Thermodesulfobacteriota</taxon>
        <taxon>Desulfobacteria</taxon>
        <taxon>Desulfobacterales</taxon>
        <taxon>Desulfococcaceae</taxon>
        <taxon>Desulfococcus</taxon>
    </lineage>
</organism>
<evidence type="ECO:0000259" key="2">
    <source>
        <dbReference type="Pfam" id="PF00793"/>
    </source>
</evidence>
<accession>S7V4L9</accession>
<keyword evidence="5" id="KW-1185">Reference proteome</keyword>
<evidence type="ECO:0000313" key="4">
    <source>
        <dbReference type="EMBL" id="EPR41549.1"/>
    </source>
</evidence>
<feature type="domain" description="DAHP synthetase I/KDSA" evidence="2">
    <location>
        <begin position="82"/>
        <end position="326"/>
    </location>
</feature>
<evidence type="ECO:0000313" key="5">
    <source>
        <dbReference type="Proteomes" id="UP000014977"/>
    </source>
</evidence>
<dbReference type="STRING" id="897.B2D07_09060"/>
<dbReference type="Proteomes" id="UP000014977">
    <property type="component" value="Unassembled WGS sequence"/>
</dbReference>
<dbReference type="NCBIfam" id="NF006421">
    <property type="entry name" value="PRK08673.1"/>
    <property type="match status" value="1"/>
</dbReference>
<dbReference type="AlphaFoldDB" id="S7V4L9"/>
<dbReference type="Pfam" id="PF18152">
    <property type="entry name" value="DAHP_snth_FXD"/>
    <property type="match status" value="1"/>
</dbReference>
<dbReference type="SUPFAM" id="SSF51569">
    <property type="entry name" value="Aldolase"/>
    <property type="match status" value="1"/>
</dbReference>
<name>S7V4L9_DESML</name>
<dbReference type="InterPro" id="IPR052899">
    <property type="entry name" value="Class-I_DAHP_synthase"/>
</dbReference>
<evidence type="ECO:0000259" key="3">
    <source>
        <dbReference type="Pfam" id="PF18152"/>
    </source>
</evidence>
<comment type="caution">
    <text evidence="4">The sequence shown here is derived from an EMBL/GenBank/DDBJ whole genome shotgun (WGS) entry which is preliminary data.</text>
</comment>
<dbReference type="NCBIfam" id="NF009239">
    <property type="entry name" value="PRK12595.1"/>
    <property type="match status" value="1"/>
</dbReference>
<dbReference type="OrthoDB" id="9802281at2"/>
<proteinExistence type="predicted"/>
<dbReference type="GO" id="GO:0009073">
    <property type="term" value="P:aromatic amino acid family biosynthetic process"/>
    <property type="evidence" value="ECO:0007669"/>
    <property type="project" value="InterPro"/>
</dbReference>
<reference evidence="4 5" key="1">
    <citation type="journal article" date="2013" name="Genome Announc.">
        <title>Draft genome sequences for three mercury-methylating, sulfate-reducing bacteria.</title>
        <authorList>
            <person name="Brown S.D."/>
            <person name="Hurt R.A.Jr."/>
            <person name="Gilmour C.C."/>
            <person name="Elias D.A."/>
        </authorList>
    </citation>
    <scope>NUCLEOTIDE SEQUENCE [LARGE SCALE GENOMIC DNA]</scope>
    <source>
        <strain evidence="4 5">DSM 2059</strain>
    </source>
</reference>
<dbReference type="InterPro" id="IPR041071">
    <property type="entry name" value="DAHP_snth_FXD"/>
</dbReference>
<dbReference type="InterPro" id="IPR006218">
    <property type="entry name" value="DAHP1/KDSA"/>
</dbReference>
<dbReference type="Gene3D" id="3.30.70.1140">
    <property type="entry name" value="Phospho-2-dehydro-3-deoxyheptonate aldolase, domain 1"/>
    <property type="match status" value="1"/>
</dbReference>
<dbReference type="InterPro" id="IPR006268">
    <property type="entry name" value="DAHP_syn_2"/>
</dbReference>
<dbReference type="InterPro" id="IPR013785">
    <property type="entry name" value="Aldolase_TIM"/>
</dbReference>
<dbReference type="NCBIfam" id="TIGR01361">
    <property type="entry name" value="DAHP_synth_Bsub"/>
    <property type="match status" value="1"/>
</dbReference>
<protein>
    <submittedName>
        <fullName evidence="4">Phospho-2-dehydro-3-deoxyheptonate aldolase</fullName>
    </submittedName>
</protein>
<dbReference type="PANTHER" id="PTHR43018:SF1">
    <property type="entry name" value="PROTEIN AROA(G)"/>
    <property type="match status" value="1"/>
</dbReference>
<dbReference type="Gene3D" id="3.20.20.70">
    <property type="entry name" value="Aldolase class I"/>
    <property type="match status" value="1"/>
</dbReference>
<dbReference type="PANTHER" id="PTHR43018">
    <property type="entry name" value="PHOSPHO-2-DEHYDRO-3-DEOXYHEPTONATE ALDOLASE"/>
    <property type="match status" value="1"/>
</dbReference>
<keyword evidence="1" id="KW-0808">Transferase</keyword>
<dbReference type="PATRIC" id="fig|1121405.3.peg.1502"/>
<gene>
    <name evidence="4" type="ORF">dsmv_1982</name>
</gene>
<dbReference type="RefSeq" id="WP_020876413.1">
    <property type="nucleotide sequence ID" value="NZ_ATHJ01000074.1"/>
</dbReference>
<dbReference type="GO" id="GO:0016832">
    <property type="term" value="F:aldehyde-lyase activity"/>
    <property type="evidence" value="ECO:0007669"/>
    <property type="project" value="InterPro"/>
</dbReference>
<feature type="domain" description="DAHP synthase ferredoxin-like" evidence="3">
    <location>
        <begin position="1"/>
        <end position="66"/>
    </location>
</feature>
<dbReference type="Pfam" id="PF00793">
    <property type="entry name" value="DAHP_synth_1"/>
    <property type="match status" value="1"/>
</dbReference>